<dbReference type="PANTHER" id="PTHR43652:SF2">
    <property type="entry name" value="BASIC AMINO ACID ANTIPORTER YFCC-RELATED"/>
    <property type="match status" value="1"/>
</dbReference>
<evidence type="ECO:0000256" key="4">
    <source>
        <dbReference type="ARBA" id="ARBA00022989"/>
    </source>
</evidence>
<dbReference type="Pfam" id="PF03606">
    <property type="entry name" value="DcuC"/>
    <property type="match status" value="1"/>
</dbReference>
<gene>
    <name evidence="7" type="ORF">SAMN05192546_103316</name>
</gene>
<dbReference type="EMBL" id="FNPV01000003">
    <property type="protein sequence ID" value="SDY66533.1"/>
    <property type="molecule type" value="Genomic_DNA"/>
</dbReference>
<feature type="transmembrane region" description="Helical" evidence="6">
    <location>
        <begin position="265"/>
        <end position="281"/>
    </location>
</feature>
<sequence>MVLQEKEKKEKRSFPHLFVILMSVIIIATVLTYIVPAGNYERIVDEATGQTIIDPLSFEYVEKTPVGPFAMLLSVQEGLIQAAPITFLVFMAFASLYLVQETGAVDASIALMVRKTKKNEKLSSITIAFIIYVLAAWGSTGTISYEQIIAFIPIFCTLAIALGYDPLVGLGMSFLPVGMGFASSTVNPFTIGVAQGIAELPLFSGIALRLIILAVMSTLTVVYVLWYANRVKKDPSKSIVAGIDFGELEIDEARLSTEFTTARKMTLLTLLLGVGIMAYGLSTQGWYINEVAAIFVAVSIVSGLINRWSPNKIAEVFVEGLSKGVLSALVVGVARGILVVISKGNILDTIIYSASSVLTNFGLYLSGIGMLIVQSLLNFLIPSGSGQAATSMPIMAPLADLIGMNRQISVLIFQFGDGFSNLIWPTSFILIACSLSKIPLNKYYKFVLPFLGIAFVFQILFIILAININYGPF</sequence>
<evidence type="ECO:0000256" key="3">
    <source>
        <dbReference type="ARBA" id="ARBA00022692"/>
    </source>
</evidence>
<evidence type="ECO:0000256" key="5">
    <source>
        <dbReference type="ARBA" id="ARBA00023136"/>
    </source>
</evidence>
<dbReference type="InterPro" id="IPR051679">
    <property type="entry name" value="DASS-Related_Transporters"/>
</dbReference>
<dbReference type="RefSeq" id="WP_093312158.1">
    <property type="nucleotide sequence ID" value="NZ_FNPV01000003.1"/>
</dbReference>
<keyword evidence="2" id="KW-1003">Cell membrane</keyword>
<feature type="transmembrane region" description="Helical" evidence="6">
    <location>
        <begin position="447"/>
        <end position="470"/>
    </location>
</feature>
<dbReference type="GO" id="GO:0005886">
    <property type="term" value="C:plasma membrane"/>
    <property type="evidence" value="ECO:0007669"/>
    <property type="project" value="UniProtKB-SubCell"/>
</dbReference>
<feature type="transmembrane region" description="Helical" evidence="6">
    <location>
        <begin position="361"/>
        <end position="381"/>
    </location>
</feature>
<feature type="transmembrane region" description="Helical" evidence="6">
    <location>
        <begin position="143"/>
        <end position="162"/>
    </location>
</feature>
<organism evidence="7 8">
    <name type="scientific">Tindallia californiensis</name>
    <dbReference type="NCBI Taxonomy" id="159292"/>
    <lineage>
        <taxon>Bacteria</taxon>
        <taxon>Bacillati</taxon>
        <taxon>Bacillota</taxon>
        <taxon>Clostridia</taxon>
        <taxon>Peptostreptococcales</taxon>
        <taxon>Tindalliaceae</taxon>
        <taxon>Tindallia</taxon>
    </lineage>
</organism>
<keyword evidence="8" id="KW-1185">Reference proteome</keyword>
<feature type="transmembrane region" description="Helical" evidence="6">
    <location>
        <begin position="14"/>
        <end position="35"/>
    </location>
</feature>
<evidence type="ECO:0000256" key="6">
    <source>
        <dbReference type="SAM" id="Phobius"/>
    </source>
</evidence>
<evidence type="ECO:0000256" key="1">
    <source>
        <dbReference type="ARBA" id="ARBA00004651"/>
    </source>
</evidence>
<dbReference type="InterPro" id="IPR018385">
    <property type="entry name" value="C4_dicarb_anaerob_car-like"/>
</dbReference>
<evidence type="ECO:0000256" key="2">
    <source>
        <dbReference type="ARBA" id="ARBA00022475"/>
    </source>
</evidence>
<feature type="transmembrane region" description="Helical" evidence="6">
    <location>
        <begin position="78"/>
        <end position="99"/>
    </location>
</feature>
<keyword evidence="5 6" id="KW-0472">Membrane</keyword>
<feature type="transmembrane region" description="Helical" evidence="6">
    <location>
        <begin position="422"/>
        <end position="440"/>
    </location>
</feature>
<proteinExistence type="predicted"/>
<reference evidence="7 8" key="1">
    <citation type="submission" date="2016-10" db="EMBL/GenBank/DDBJ databases">
        <authorList>
            <person name="de Groot N.N."/>
        </authorList>
    </citation>
    <scope>NUCLEOTIDE SEQUENCE [LARGE SCALE GENOMIC DNA]</scope>
    <source>
        <strain evidence="7 8">APO</strain>
    </source>
</reference>
<protein>
    <submittedName>
        <fullName evidence="7">Uncharacterized membrane protein YfcC, ion transporter superfamily</fullName>
    </submittedName>
</protein>
<feature type="transmembrane region" description="Helical" evidence="6">
    <location>
        <begin position="320"/>
        <end position="341"/>
    </location>
</feature>
<feature type="transmembrane region" description="Helical" evidence="6">
    <location>
        <begin position="174"/>
        <end position="194"/>
    </location>
</feature>
<comment type="subcellular location">
    <subcellularLocation>
        <location evidence="1">Cell membrane</location>
        <topology evidence="1">Multi-pass membrane protein</topology>
    </subcellularLocation>
</comment>
<dbReference type="AlphaFoldDB" id="A0A1H3LQ87"/>
<dbReference type="OrthoDB" id="255482at2"/>
<feature type="transmembrane region" description="Helical" evidence="6">
    <location>
        <begin position="120"/>
        <end position="137"/>
    </location>
</feature>
<feature type="transmembrane region" description="Helical" evidence="6">
    <location>
        <begin position="206"/>
        <end position="228"/>
    </location>
</feature>
<accession>A0A1H3LQ87</accession>
<keyword evidence="4 6" id="KW-1133">Transmembrane helix</keyword>
<evidence type="ECO:0000313" key="8">
    <source>
        <dbReference type="Proteomes" id="UP000199230"/>
    </source>
</evidence>
<dbReference type="Proteomes" id="UP000199230">
    <property type="component" value="Unassembled WGS sequence"/>
</dbReference>
<name>A0A1H3LQ87_9FIRM</name>
<evidence type="ECO:0000313" key="7">
    <source>
        <dbReference type="EMBL" id="SDY66533.1"/>
    </source>
</evidence>
<dbReference type="PANTHER" id="PTHR43652">
    <property type="entry name" value="BASIC AMINO ACID ANTIPORTER YFCC-RELATED"/>
    <property type="match status" value="1"/>
</dbReference>
<keyword evidence="3 6" id="KW-0812">Transmembrane</keyword>
<dbReference type="STRING" id="159292.SAMN05192546_103316"/>